<feature type="region of interest" description="Disordered" evidence="7">
    <location>
        <begin position="253"/>
        <end position="279"/>
    </location>
</feature>
<feature type="compositionally biased region" description="Low complexity" evidence="7">
    <location>
        <begin position="148"/>
        <end position="166"/>
    </location>
</feature>
<dbReference type="EMBL" id="RWGY01000007">
    <property type="protein sequence ID" value="TVU41668.1"/>
    <property type="molecule type" value="Genomic_DNA"/>
</dbReference>
<dbReference type="CDD" id="cd15539">
    <property type="entry name" value="PHD1_AIRE"/>
    <property type="match status" value="1"/>
</dbReference>
<dbReference type="InterPro" id="IPR056511">
    <property type="entry name" value="IDM1_C"/>
</dbReference>
<feature type="region of interest" description="Disordered" evidence="7">
    <location>
        <begin position="1509"/>
        <end position="1537"/>
    </location>
</feature>
<feature type="compositionally biased region" description="Basic and acidic residues" evidence="7">
    <location>
        <begin position="646"/>
        <end position="660"/>
    </location>
</feature>
<dbReference type="SUPFAM" id="SSF57903">
    <property type="entry name" value="FYVE/PHD zinc finger"/>
    <property type="match status" value="1"/>
</dbReference>
<keyword evidence="2" id="KW-0479">Metal-binding</keyword>
<evidence type="ECO:0000256" key="7">
    <source>
        <dbReference type="SAM" id="MobiDB-lite"/>
    </source>
</evidence>
<dbReference type="GO" id="GO:0005634">
    <property type="term" value="C:nucleus"/>
    <property type="evidence" value="ECO:0007669"/>
    <property type="project" value="UniProtKB-SubCell"/>
</dbReference>
<evidence type="ECO:0000313" key="10">
    <source>
        <dbReference type="EMBL" id="TVU41668.1"/>
    </source>
</evidence>
<evidence type="ECO:0008006" key="12">
    <source>
        <dbReference type="Google" id="ProtNLM"/>
    </source>
</evidence>
<evidence type="ECO:0000256" key="3">
    <source>
        <dbReference type="ARBA" id="ARBA00022771"/>
    </source>
</evidence>
<dbReference type="Pfam" id="PF22970">
    <property type="entry name" value="DUF7028"/>
    <property type="match status" value="1"/>
</dbReference>
<dbReference type="InterPro" id="IPR019787">
    <property type="entry name" value="Znf_PHD-finger"/>
</dbReference>
<dbReference type="InterPro" id="IPR000182">
    <property type="entry name" value="GNAT_dom"/>
</dbReference>
<feature type="region of interest" description="Disordered" evidence="7">
    <location>
        <begin position="1"/>
        <end position="64"/>
    </location>
</feature>
<feature type="compositionally biased region" description="Basic and acidic residues" evidence="7">
    <location>
        <begin position="508"/>
        <end position="524"/>
    </location>
</feature>
<feature type="domain" description="N-acetyltransferase" evidence="9">
    <location>
        <begin position="997"/>
        <end position="1144"/>
    </location>
</feature>
<dbReference type="InterPro" id="IPR016181">
    <property type="entry name" value="Acyl_CoA_acyltransferase"/>
</dbReference>
<dbReference type="InterPro" id="IPR032308">
    <property type="entry name" value="TDBD"/>
</dbReference>
<feature type="non-terminal residue" evidence="10">
    <location>
        <position position="1"/>
    </location>
</feature>
<evidence type="ECO:0000259" key="8">
    <source>
        <dbReference type="PROSITE" id="PS50016"/>
    </source>
</evidence>
<gene>
    <name evidence="10" type="ORF">EJB05_15208</name>
</gene>
<dbReference type="PROSITE" id="PS50016">
    <property type="entry name" value="ZF_PHD_2"/>
    <property type="match status" value="1"/>
</dbReference>
<dbReference type="InterPro" id="IPR042163">
    <property type="entry name" value="PHF12"/>
</dbReference>
<keyword evidence="11" id="KW-1185">Reference proteome</keyword>
<dbReference type="Pfam" id="PF16135">
    <property type="entry name" value="TDBD"/>
    <property type="match status" value="1"/>
</dbReference>
<dbReference type="Gene3D" id="3.30.40.10">
    <property type="entry name" value="Zinc/RING finger domain, C3HC4 (zinc finger)"/>
    <property type="match status" value="1"/>
</dbReference>
<feature type="compositionally biased region" description="Basic and acidic residues" evidence="7">
    <location>
        <begin position="253"/>
        <end position="273"/>
    </location>
</feature>
<dbReference type="OrthoDB" id="429143at2759"/>
<accession>A0A5J9W0M9</accession>
<evidence type="ECO:0000256" key="2">
    <source>
        <dbReference type="ARBA" id="ARBA00022723"/>
    </source>
</evidence>
<comment type="caution">
    <text evidence="10">The sequence shown here is derived from an EMBL/GenBank/DDBJ whole genome shotgun (WGS) entry which is preliminary data.</text>
</comment>
<evidence type="ECO:0000256" key="4">
    <source>
        <dbReference type="ARBA" id="ARBA00022833"/>
    </source>
</evidence>
<dbReference type="InterPro" id="IPR001965">
    <property type="entry name" value="Znf_PHD"/>
</dbReference>
<dbReference type="SUPFAM" id="SSF55729">
    <property type="entry name" value="Acyl-CoA N-acyltransferases (Nat)"/>
    <property type="match status" value="1"/>
</dbReference>
<name>A0A5J9W0M9_9POAL</name>
<keyword evidence="4" id="KW-0862">Zinc</keyword>
<feature type="compositionally biased region" description="Polar residues" evidence="7">
    <location>
        <begin position="525"/>
        <end position="534"/>
    </location>
</feature>
<keyword evidence="3 6" id="KW-0863">Zinc-finger</keyword>
<feature type="compositionally biased region" description="Basic residues" evidence="7">
    <location>
        <begin position="537"/>
        <end position="549"/>
    </location>
</feature>
<sequence length="1537" mass="168018">RRPRFPGEEHEKEQTQPIPPRAASSVFSQPKISRDPRNPSNRRRNPTTPPPPRRPADSGALGDGFGEGGLSCFGLVLRWVLMGLEGEGGGTGMKKVRKRQLVMESSDSEADDYCISTRQEAGASSVGNAGSGSRGDGDQSEQTAATISSGKVSGVKSSVGDGSVKNKGGEPESSSQPDPKRIRVEAVREGDGGSSKTVSKSVTGGKMLPRGFPAWRLEKPEVRAGWVLDGDGRVGMKTSSGSKMKEKVLSLDEKRGKAELQSHEERTPLKTEQGKSVNSGNQDVIRVQGKKGLLKILPKKNKMISDNVDSKILSKNTEVDEKAVKITMPTKRGVLKILPKKNNVVSETSDGNVPAKNSKVDGETRDGRILAKKTKVDEETSEGKILTNKTKLEGEFGSDNVPRKNSPMDSKAVAGKFLPRNSKVDGETIDRYKGGEEKSAALAELRKQDASGKKGVMGKLVSPIMLRKSDPSVVGLKISQNHHKPSVSRKDEITKANKHKKLKKRFLEHKGSPDNLSKKAKSEVNDLQGTSGTLNKHVMKKPRGGPRNKLKQDIRNQIKNILLDNGWKIELRSRRNKDYEDSVYVSPQGTGYWSITKAYAVFQEQFQNQRGCSSKLDNNELDDSNAISKDDLAMLKKNIVKRRTKHEIDDGEKKSGDSRSRNPKAILASSRNKHQNKEDRVKVSHRGCGLRVRGSTHNMEDNMDGYFPYKWKRTIYSWMIDLGVVSEDSKVKYMNNKGTRAMLEGKITREGIYCGCCSKILTVTKFELHAGSKEQQPYAHIFLEDGRISLLQCLLDAWEKHAQYENKGFYKIDPGDDPDDDTCAICGDGGDLVCCDHCTSTFHLDCLGIKMPTGEWYCRSCICRFCDSAQEDTSSPELLSCVQCSRKYHQACASRMGRDTKPGTPIDGFCSLGCRKSGISISVVYCCLRYWDTNPAPYVEMTQIYKRLNKLLGVKNNMDSGFSWSLVRCFADVQATVPKKKAQSAHCNSKTALAFSIMEECFQPHIDERSGINMIHNVVYNCGSDFSRLDFSGFYTFILERGDEVISAASVRIHGTDIAEMPFIGTRGMYRHQGMCCRLLNAIESALGLLNVRKLVIPAVPELENTWTSVFGFKPVDPSKKRRIKSINLLIINGTGLLEKRLLPTGTVDGQTTAMPANAIGCDKTEAQMFHEAHGSLTPVHVSRDPDVMKYHENPRPSTGSSAGLISEDLPPPAEETEGTLEKTPPVSVGDIKLNTLPGVDCEDNMQSNSDADDIQEGKLTESNGKLVAENSVAEQNHEDKPISSCIDSLAIHVTVDSCSRSHNDTGKGENGPSGDLSAEAALITDKTDSNLNINCQSARSSNKGDTCVVPFGVPSITMDGRPDNYDLKTMVAGGHTQSSTEAKGLNDIANTVNGTSVDAYRDKSTGEVNSAPSDDHGVSMNGYDQDSGAMEDKIGPFSPELECSSMSKDMMENLNESKLIETDKVEMNDLTIKVGTDKGSIDAGITIPTLDISNEVCGEVMAKPTQTCGEGQLHGDDGIRSNGVENDLTYKEPVNA</sequence>
<dbReference type="PANTHER" id="PTHR46309:SF1">
    <property type="entry name" value="PHD FINGER PROTEIN 12"/>
    <property type="match status" value="1"/>
</dbReference>
<evidence type="ECO:0000313" key="11">
    <source>
        <dbReference type="Proteomes" id="UP000324897"/>
    </source>
</evidence>
<reference evidence="10 11" key="1">
    <citation type="journal article" date="2019" name="Sci. Rep.">
        <title>A high-quality genome of Eragrostis curvula grass provides insights into Poaceae evolution and supports new strategies to enhance forage quality.</title>
        <authorList>
            <person name="Carballo J."/>
            <person name="Santos B.A.C.M."/>
            <person name="Zappacosta D."/>
            <person name="Garbus I."/>
            <person name="Selva J.P."/>
            <person name="Gallo C.A."/>
            <person name="Diaz A."/>
            <person name="Albertini E."/>
            <person name="Caccamo M."/>
            <person name="Echenique V."/>
        </authorList>
    </citation>
    <scope>NUCLEOTIDE SEQUENCE [LARGE SCALE GENOMIC DNA]</scope>
    <source>
        <strain evidence="11">cv. Victoria</strain>
        <tissue evidence="10">Leaf</tissue>
    </source>
</reference>
<organism evidence="10 11">
    <name type="scientific">Eragrostis curvula</name>
    <name type="common">weeping love grass</name>
    <dbReference type="NCBI Taxonomy" id="38414"/>
    <lineage>
        <taxon>Eukaryota</taxon>
        <taxon>Viridiplantae</taxon>
        <taxon>Streptophyta</taxon>
        <taxon>Embryophyta</taxon>
        <taxon>Tracheophyta</taxon>
        <taxon>Spermatophyta</taxon>
        <taxon>Magnoliopsida</taxon>
        <taxon>Liliopsida</taxon>
        <taxon>Poales</taxon>
        <taxon>Poaceae</taxon>
        <taxon>PACMAD clade</taxon>
        <taxon>Chloridoideae</taxon>
        <taxon>Eragrostideae</taxon>
        <taxon>Eragrostidinae</taxon>
        <taxon>Eragrostis</taxon>
    </lineage>
</organism>
<dbReference type="PANTHER" id="PTHR46309">
    <property type="entry name" value="PHD FINGER PROTEIN 12"/>
    <property type="match status" value="1"/>
</dbReference>
<feature type="compositionally biased region" description="Basic and acidic residues" evidence="7">
    <location>
        <begin position="178"/>
        <end position="191"/>
    </location>
</feature>
<evidence type="ECO:0000259" key="9">
    <source>
        <dbReference type="PROSITE" id="PS51186"/>
    </source>
</evidence>
<feature type="region of interest" description="Disordered" evidence="7">
    <location>
        <begin position="643"/>
        <end position="684"/>
    </location>
</feature>
<dbReference type="Gramene" id="TVU41668">
    <property type="protein sequence ID" value="TVU41668"/>
    <property type="gene ID" value="EJB05_15208"/>
</dbReference>
<feature type="region of interest" description="Disordered" evidence="7">
    <location>
        <begin position="119"/>
        <end position="206"/>
    </location>
</feature>
<feature type="region of interest" description="Disordered" evidence="7">
    <location>
        <begin position="1187"/>
        <end position="1232"/>
    </location>
</feature>
<keyword evidence="5" id="KW-0539">Nucleus</keyword>
<evidence type="ECO:0000256" key="6">
    <source>
        <dbReference type="PROSITE-ProRule" id="PRU00146"/>
    </source>
</evidence>
<dbReference type="Pfam" id="PF23209">
    <property type="entry name" value="IDM1_C"/>
    <property type="match status" value="1"/>
</dbReference>
<dbReference type="InterPro" id="IPR054292">
    <property type="entry name" value="DUF7028"/>
</dbReference>
<dbReference type="SMART" id="SM00249">
    <property type="entry name" value="PHD"/>
    <property type="match status" value="2"/>
</dbReference>
<dbReference type="GO" id="GO:0016747">
    <property type="term" value="F:acyltransferase activity, transferring groups other than amino-acyl groups"/>
    <property type="evidence" value="ECO:0007669"/>
    <property type="project" value="InterPro"/>
</dbReference>
<dbReference type="InterPro" id="IPR011011">
    <property type="entry name" value="Znf_FYVE_PHD"/>
</dbReference>
<protein>
    <recommendedName>
        <fullName evidence="12">PHD-type domain-containing protein</fullName>
    </recommendedName>
</protein>
<dbReference type="GO" id="GO:0003714">
    <property type="term" value="F:transcription corepressor activity"/>
    <property type="evidence" value="ECO:0007669"/>
    <property type="project" value="InterPro"/>
</dbReference>
<feature type="compositionally biased region" description="Basic and acidic residues" evidence="7">
    <location>
        <begin position="1"/>
        <end position="14"/>
    </location>
</feature>
<evidence type="ECO:0000256" key="1">
    <source>
        <dbReference type="ARBA" id="ARBA00004123"/>
    </source>
</evidence>
<feature type="region of interest" description="Disordered" evidence="7">
    <location>
        <begin position="505"/>
        <end position="550"/>
    </location>
</feature>
<comment type="subcellular location">
    <subcellularLocation>
        <location evidence="1">Nucleus</location>
    </subcellularLocation>
</comment>
<dbReference type="PROSITE" id="PS51186">
    <property type="entry name" value="GNAT"/>
    <property type="match status" value="1"/>
</dbReference>
<dbReference type="InterPro" id="IPR013083">
    <property type="entry name" value="Znf_RING/FYVE/PHD"/>
</dbReference>
<dbReference type="Pfam" id="PF00628">
    <property type="entry name" value="PHD"/>
    <property type="match status" value="1"/>
</dbReference>
<dbReference type="GO" id="GO:0006357">
    <property type="term" value="P:regulation of transcription by RNA polymerase II"/>
    <property type="evidence" value="ECO:0007669"/>
    <property type="project" value="TreeGrafter"/>
</dbReference>
<dbReference type="GO" id="GO:0008270">
    <property type="term" value="F:zinc ion binding"/>
    <property type="evidence" value="ECO:0007669"/>
    <property type="project" value="UniProtKB-KW"/>
</dbReference>
<proteinExistence type="predicted"/>
<dbReference type="Proteomes" id="UP000324897">
    <property type="component" value="Chromosome 4"/>
</dbReference>
<evidence type="ECO:0000256" key="5">
    <source>
        <dbReference type="ARBA" id="ARBA00023242"/>
    </source>
</evidence>
<feature type="domain" description="PHD-type" evidence="8">
    <location>
        <begin position="820"/>
        <end position="864"/>
    </location>
</feature>